<dbReference type="PROSITE" id="PS50103">
    <property type="entry name" value="ZF_C3H1"/>
    <property type="match status" value="1"/>
</dbReference>
<feature type="region of interest" description="Disordered" evidence="6">
    <location>
        <begin position="221"/>
        <end position="244"/>
    </location>
</feature>
<dbReference type="InterPro" id="IPR045234">
    <property type="entry name" value="Unkempt-like"/>
</dbReference>
<sequence>MKVLPCSKRYVHDWTTCPFAHPQEKARRRDPRIYNYTGIACPNMKKARPDGTCPLREHCPYAHNVFEYWLHPTRYRTQLCNDGPNCRRKICFFAHSLEELRVPTAKPFVSPESLAAASAAVAAEDGPAPALHGARPSAASGTASEGDSSRPSQDSLGSSGAPSGRPHRAEHAPGEQAGESAQQLAVVELVASLLRQGRLTGAQASAILQQNLGPQMVAEAAAAAGRAGPRGRTRRSSPTGAPTRRCWAWRRRGPAALARRRAARAPQPGRAQHVLGRVGVVDARPGPGRARRASPRPCA</sequence>
<accession>A0AAD9MLT6</accession>
<evidence type="ECO:0000256" key="4">
    <source>
        <dbReference type="ARBA" id="ARBA00023125"/>
    </source>
</evidence>
<reference evidence="8" key="1">
    <citation type="submission" date="2021-01" db="EMBL/GenBank/DDBJ databases">
        <authorList>
            <person name="Eckstrom K.M.E."/>
        </authorList>
    </citation>
    <scope>NUCLEOTIDE SEQUENCE</scope>
    <source>
        <strain evidence="8">UVCC 0001</strain>
    </source>
</reference>
<evidence type="ECO:0000256" key="3">
    <source>
        <dbReference type="ARBA" id="ARBA00022833"/>
    </source>
</evidence>
<evidence type="ECO:0000256" key="6">
    <source>
        <dbReference type="SAM" id="MobiDB-lite"/>
    </source>
</evidence>
<organism evidence="8 9">
    <name type="scientific">Prototheca wickerhamii</name>
    <dbReference type="NCBI Taxonomy" id="3111"/>
    <lineage>
        <taxon>Eukaryota</taxon>
        <taxon>Viridiplantae</taxon>
        <taxon>Chlorophyta</taxon>
        <taxon>core chlorophytes</taxon>
        <taxon>Trebouxiophyceae</taxon>
        <taxon>Chlorellales</taxon>
        <taxon>Chlorellaceae</taxon>
        <taxon>Prototheca</taxon>
    </lineage>
</organism>
<gene>
    <name evidence="8" type="ORF">QBZ16_000058</name>
</gene>
<evidence type="ECO:0000256" key="5">
    <source>
        <dbReference type="PROSITE-ProRule" id="PRU00723"/>
    </source>
</evidence>
<feature type="region of interest" description="Disordered" evidence="6">
    <location>
        <begin position="126"/>
        <end position="180"/>
    </location>
</feature>
<dbReference type="GO" id="GO:0003677">
    <property type="term" value="F:DNA binding"/>
    <property type="evidence" value="ECO:0007669"/>
    <property type="project" value="UniProtKB-KW"/>
</dbReference>
<feature type="region of interest" description="Disordered" evidence="6">
    <location>
        <begin position="259"/>
        <end position="299"/>
    </location>
</feature>
<dbReference type="PANTHER" id="PTHR14493:SF50">
    <property type="entry name" value="RING FINGER PROTEIN UNKEMPT"/>
    <property type="match status" value="1"/>
</dbReference>
<keyword evidence="1 5" id="KW-0479">Metal-binding</keyword>
<proteinExistence type="predicted"/>
<dbReference type="InterPro" id="IPR000571">
    <property type="entry name" value="Znf_CCCH"/>
</dbReference>
<dbReference type="Proteomes" id="UP001255856">
    <property type="component" value="Unassembled WGS sequence"/>
</dbReference>
<name>A0AAD9MLT6_PROWI</name>
<keyword evidence="3 5" id="KW-0862">Zinc</keyword>
<keyword evidence="9" id="KW-1185">Reference proteome</keyword>
<dbReference type="InterPro" id="IPR057444">
    <property type="entry name" value="Znf-CCCH_AtC3H23-like"/>
</dbReference>
<feature type="domain" description="C3H1-type" evidence="7">
    <location>
        <begin position="35"/>
        <end position="66"/>
    </location>
</feature>
<keyword evidence="4" id="KW-0238">DNA-binding</keyword>
<evidence type="ECO:0000256" key="2">
    <source>
        <dbReference type="ARBA" id="ARBA00022771"/>
    </source>
</evidence>
<evidence type="ECO:0000313" key="9">
    <source>
        <dbReference type="Proteomes" id="UP001255856"/>
    </source>
</evidence>
<feature type="zinc finger region" description="C3H1-type" evidence="5">
    <location>
        <begin position="35"/>
        <end position="66"/>
    </location>
</feature>
<dbReference type="EMBL" id="JASFZW010000001">
    <property type="protein sequence ID" value="KAK2080205.1"/>
    <property type="molecule type" value="Genomic_DNA"/>
</dbReference>
<feature type="compositionally biased region" description="Polar residues" evidence="6">
    <location>
        <begin position="139"/>
        <end position="161"/>
    </location>
</feature>
<keyword evidence="2 5" id="KW-0863">Zinc-finger</keyword>
<evidence type="ECO:0000259" key="7">
    <source>
        <dbReference type="PROSITE" id="PS50103"/>
    </source>
</evidence>
<feature type="compositionally biased region" description="Basic residues" evidence="6">
    <location>
        <begin position="289"/>
        <end position="299"/>
    </location>
</feature>
<protein>
    <recommendedName>
        <fullName evidence="7">C3H1-type domain-containing protein</fullName>
    </recommendedName>
</protein>
<evidence type="ECO:0000313" key="8">
    <source>
        <dbReference type="EMBL" id="KAK2080205.1"/>
    </source>
</evidence>
<dbReference type="PANTHER" id="PTHR14493">
    <property type="entry name" value="UNKEMPT FAMILY MEMBER"/>
    <property type="match status" value="1"/>
</dbReference>
<evidence type="ECO:0000256" key="1">
    <source>
        <dbReference type="ARBA" id="ARBA00022723"/>
    </source>
</evidence>
<comment type="caution">
    <text evidence="8">The sequence shown here is derived from an EMBL/GenBank/DDBJ whole genome shotgun (WGS) entry which is preliminary data.</text>
</comment>
<dbReference type="Pfam" id="PF25512">
    <property type="entry name" value="zf-CCCH_AtC3H23"/>
    <property type="match status" value="1"/>
</dbReference>
<dbReference type="GO" id="GO:0008270">
    <property type="term" value="F:zinc ion binding"/>
    <property type="evidence" value="ECO:0007669"/>
    <property type="project" value="UniProtKB-KW"/>
</dbReference>
<dbReference type="AlphaFoldDB" id="A0AAD9MLT6"/>